<feature type="domain" description="DUF5666" evidence="2">
    <location>
        <begin position="29"/>
        <end position="94"/>
    </location>
</feature>
<organism evidence="3 4">
    <name type="scientific">Terriglobus aquaticus</name>
    <dbReference type="NCBI Taxonomy" id="940139"/>
    <lineage>
        <taxon>Bacteria</taxon>
        <taxon>Pseudomonadati</taxon>
        <taxon>Acidobacteriota</taxon>
        <taxon>Terriglobia</taxon>
        <taxon>Terriglobales</taxon>
        <taxon>Acidobacteriaceae</taxon>
        <taxon>Terriglobus</taxon>
    </lineage>
</organism>
<dbReference type="EMBL" id="JBJYXY010000002">
    <property type="protein sequence ID" value="MFN2977593.1"/>
    <property type="molecule type" value="Genomic_DNA"/>
</dbReference>
<dbReference type="InterPro" id="IPR043724">
    <property type="entry name" value="DUF5666"/>
</dbReference>
<gene>
    <name evidence="3" type="ORF">ACK2TP_17610</name>
</gene>
<dbReference type="RefSeq" id="WP_344688589.1">
    <property type="nucleotide sequence ID" value="NZ_BAABBH010000003.1"/>
</dbReference>
<protein>
    <submittedName>
        <fullName evidence="3">DUF5666 domain-containing protein</fullName>
    </submittedName>
</protein>
<sequence>MKKVLLLFIAFGLFAGLAYAHNGMEHIMGTVTAISSSNITVKTMEGKTQTVALAPETKVIKASAAAVSKDIKVGDHVVIHAAKKGNVLTAAEVKIGAMNMKSGDMSGMKMDGPNHSTPQ</sequence>
<evidence type="ECO:0000313" key="4">
    <source>
        <dbReference type="Proteomes" id="UP001634747"/>
    </source>
</evidence>
<evidence type="ECO:0000313" key="3">
    <source>
        <dbReference type="EMBL" id="MFN2977593.1"/>
    </source>
</evidence>
<keyword evidence="1" id="KW-0732">Signal</keyword>
<comment type="caution">
    <text evidence="3">The sequence shown here is derived from an EMBL/GenBank/DDBJ whole genome shotgun (WGS) entry which is preliminary data.</text>
</comment>
<keyword evidence="4" id="KW-1185">Reference proteome</keyword>
<evidence type="ECO:0000259" key="2">
    <source>
        <dbReference type="Pfam" id="PF18914"/>
    </source>
</evidence>
<feature type="signal peptide" evidence="1">
    <location>
        <begin position="1"/>
        <end position="20"/>
    </location>
</feature>
<evidence type="ECO:0000256" key="1">
    <source>
        <dbReference type="SAM" id="SignalP"/>
    </source>
</evidence>
<feature type="chain" id="PRO_5046678016" evidence="1">
    <location>
        <begin position="21"/>
        <end position="119"/>
    </location>
</feature>
<name>A0ABW9KPZ2_9BACT</name>
<accession>A0ABW9KPZ2</accession>
<proteinExistence type="predicted"/>
<reference evidence="3 4" key="1">
    <citation type="submission" date="2024-12" db="EMBL/GenBank/DDBJ databases">
        <authorList>
            <person name="Lee Y."/>
        </authorList>
    </citation>
    <scope>NUCLEOTIDE SEQUENCE [LARGE SCALE GENOMIC DNA]</scope>
    <source>
        <strain evidence="3 4">03SUJ4</strain>
    </source>
</reference>
<dbReference type="Pfam" id="PF18914">
    <property type="entry name" value="DUF5666"/>
    <property type="match status" value="1"/>
</dbReference>
<dbReference type="Proteomes" id="UP001634747">
    <property type="component" value="Unassembled WGS sequence"/>
</dbReference>